<feature type="compositionally biased region" description="Polar residues" evidence="1">
    <location>
        <begin position="53"/>
        <end position="62"/>
    </location>
</feature>
<evidence type="ECO:0000256" key="1">
    <source>
        <dbReference type="SAM" id="MobiDB-lite"/>
    </source>
</evidence>
<dbReference type="EMBL" id="GG662855">
    <property type="protein sequence ID" value="EWS76540.1"/>
    <property type="molecule type" value="Genomic_DNA"/>
</dbReference>
<dbReference type="GeneID" id="24438608"/>
<dbReference type="KEGG" id="tet:TTHERM_000361739"/>
<dbReference type="Proteomes" id="UP000009168">
    <property type="component" value="Unassembled WGS sequence"/>
</dbReference>
<organism evidence="2 3">
    <name type="scientific">Tetrahymena thermophila (strain SB210)</name>
    <dbReference type="NCBI Taxonomy" id="312017"/>
    <lineage>
        <taxon>Eukaryota</taxon>
        <taxon>Sar</taxon>
        <taxon>Alveolata</taxon>
        <taxon>Ciliophora</taxon>
        <taxon>Intramacronucleata</taxon>
        <taxon>Oligohymenophorea</taxon>
        <taxon>Hymenostomatida</taxon>
        <taxon>Tetrahymenina</taxon>
        <taxon>Tetrahymenidae</taxon>
        <taxon>Tetrahymena</taxon>
    </lineage>
</organism>
<accession>W7XAY1</accession>
<evidence type="ECO:0000313" key="3">
    <source>
        <dbReference type="Proteomes" id="UP000009168"/>
    </source>
</evidence>
<sequence length="62" mass="7583">MKQKDQIINQLINLWNANKQDIYQDHMAYNFHRTKQITQIQQSQTNKQRKQALLSQHTRVQF</sequence>
<reference evidence="3" key="1">
    <citation type="journal article" date="2006" name="PLoS Biol.">
        <title>Macronuclear genome sequence of the ciliate Tetrahymena thermophila, a model eukaryote.</title>
        <authorList>
            <person name="Eisen J.A."/>
            <person name="Coyne R.S."/>
            <person name="Wu M."/>
            <person name="Wu D."/>
            <person name="Thiagarajan M."/>
            <person name="Wortman J.R."/>
            <person name="Badger J.H."/>
            <person name="Ren Q."/>
            <person name="Amedeo P."/>
            <person name="Jones K.M."/>
            <person name="Tallon L.J."/>
            <person name="Delcher A.L."/>
            <person name="Salzberg S.L."/>
            <person name="Silva J.C."/>
            <person name="Haas B.J."/>
            <person name="Majoros W.H."/>
            <person name="Farzad M."/>
            <person name="Carlton J.M."/>
            <person name="Smith R.K. Jr."/>
            <person name="Garg J."/>
            <person name="Pearlman R.E."/>
            <person name="Karrer K.M."/>
            <person name="Sun L."/>
            <person name="Manning G."/>
            <person name="Elde N.C."/>
            <person name="Turkewitz A.P."/>
            <person name="Asai D.J."/>
            <person name="Wilkes D.E."/>
            <person name="Wang Y."/>
            <person name="Cai H."/>
            <person name="Collins K."/>
            <person name="Stewart B.A."/>
            <person name="Lee S.R."/>
            <person name="Wilamowska K."/>
            <person name="Weinberg Z."/>
            <person name="Ruzzo W.L."/>
            <person name="Wloga D."/>
            <person name="Gaertig J."/>
            <person name="Frankel J."/>
            <person name="Tsao C.-C."/>
            <person name="Gorovsky M.A."/>
            <person name="Keeling P.J."/>
            <person name="Waller R.F."/>
            <person name="Patron N.J."/>
            <person name="Cherry J.M."/>
            <person name="Stover N.A."/>
            <person name="Krieger C.J."/>
            <person name="del Toro C."/>
            <person name="Ryder H.F."/>
            <person name="Williamson S.C."/>
            <person name="Barbeau R.A."/>
            <person name="Hamilton E.P."/>
            <person name="Orias E."/>
        </authorList>
    </citation>
    <scope>NUCLEOTIDE SEQUENCE [LARGE SCALE GENOMIC DNA]</scope>
    <source>
        <strain evidence="3">SB210</strain>
    </source>
</reference>
<gene>
    <name evidence="2" type="ORF">TTHERM_000361739</name>
</gene>
<proteinExistence type="predicted"/>
<keyword evidence="3" id="KW-1185">Reference proteome</keyword>
<evidence type="ECO:0000313" key="2">
    <source>
        <dbReference type="EMBL" id="EWS76540.1"/>
    </source>
</evidence>
<name>W7XAY1_TETTS</name>
<dbReference type="RefSeq" id="XP_012650912.1">
    <property type="nucleotide sequence ID" value="XM_012795458.1"/>
</dbReference>
<dbReference type="AlphaFoldDB" id="W7XAY1"/>
<feature type="region of interest" description="Disordered" evidence="1">
    <location>
        <begin position="40"/>
        <end position="62"/>
    </location>
</feature>
<protein>
    <submittedName>
        <fullName evidence="2">Uncharacterized protein</fullName>
    </submittedName>
</protein>
<dbReference type="InParanoid" id="W7XAY1"/>